<reference evidence="2" key="1">
    <citation type="submission" date="2020-09" db="EMBL/GenBank/DDBJ databases">
        <title>Whole genome shotgun sequence of Streptomyces xanthophaeus NBRC 12829.</title>
        <authorList>
            <person name="Komaki H."/>
            <person name="Tamura T."/>
        </authorList>
    </citation>
    <scope>NUCLEOTIDE SEQUENCE</scope>
    <source>
        <strain evidence="2">NBRC 12829</strain>
    </source>
</reference>
<feature type="transmembrane region" description="Helical" evidence="1">
    <location>
        <begin position="169"/>
        <end position="186"/>
    </location>
</feature>
<protein>
    <recommendedName>
        <fullName evidence="4">Intracellular septation protein A</fullName>
    </recommendedName>
</protein>
<keyword evidence="1" id="KW-0812">Transmembrane</keyword>
<dbReference type="OrthoDB" id="3870305at2"/>
<feature type="transmembrane region" description="Helical" evidence="1">
    <location>
        <begin position="138"/>
        <end position="157"/>
    </location>
</feature>
<keyword evidence="1" id="KW-1133">Transmembrane helix</keyword>
<keyword evidence="3" id="KW-1185">Reference proteome</keyword>
<feature type="transmembrane region" description="Helical" evidence="1">
    <location>
        <begin position="61"/>
        <end position="79"/>
    </location>
</feature>
<dbReference type="RefSeq" id="WP_031137916.1">
    <property type="nucleotide sequence ID" value="NZ_BNEE01000004.1"/>
</dbReference>
<feature type="transmembrane region" description="Helical" evidence="1">
    <location>
        <begin position="20"/>
        <end position="49"/>
    </location>
</feature>
<name>A0A919GSD1_9ACTN</name>
<gene>
    <name evidence="2" type="ORF">Sxan_06300</name>
</gene>
<evidence type="ECO:0000256" key="1">
    <source>
        <dbReference type="SAM" id="Phobius"/>
    </source>
</evidence>
<feature type="transmembrane region" description="Helical" evidence="1">
    <location>
        <begin position="91"/>
        <end position="110"/>
    </location>
</feature>
<accession>A0A919GSD1</accession>
<dbReference type="EMBL" id="BNEE01000004">
    <property type="protein sequence ID" value="GHI83266.1"/>
    <property type="molecule type" value="Genomic_DNA"/>
</dbReference>
<proteinExistence type="predicted"/>
<keyword evidence="1" id="KW-0472">Membrane</keyword>
<evidence type="ECO:0000313" key="3">
    <source>
        <dbReference type="Proteomes" id="UP000600026"/>
    </source>
</evidence>
<evidence type="ECO:0000313" key="2">
    <source>
        <dbReference type="EMBL" id="GHI83266.1"/>
    </source>
</evidence>
<evidence type="ECO:0008006" key="4">
    <source>
        <dbReference type="Google" id="ProtNLM"/>
    </source>
</evidence>
<organism evidence="2 3">
    <name type="scientific">Streptomyces xanthophaeus</name>
    <dbReference type="NCBI Taxonomy" id="67385"/>
    <lineage>
        <taxon>Bacteria</taxon>
        <taxon>Bacillati</taxon>
        <taxon>Actinomycetota</taxon>
        <taxon>Actinomycetes</taxon>
        <taxon>Kitasatosporales</taxon>
        <taxon>Streptomycetaceae</taxon>
        <taxon>Streptomyces</taxon>
    </lineage>
</organism>
<sequence>MAGDRAEDGNTRRTGIFMGFVPWIIFDVVAGPSTWKLAALTALVASLVLYLPDLRRGSVKLLQVTGLVFFAVLSVLGLLLDREDLLWLETYAQTLSSTVIAVVALGSLAFTPFTEQYAREAVPREVWGSPLFRRTNRVLTAVWGAVFVVIAVLGLVAVESERQADWLNWVIPVVLLVLAVKFTAWYPEHVRGAARAAREA</sequence>
<dbReference type="AlphaFoldDB" id="A0A919GSD1"/>
<comment type="caution">
    <text evidence="2">The sequence shown here is derived from an EMBL/GenBank/DDBJ whole genome shotgun (WGS) entry which is preliminary data.</text>
</comment>
<dbReference type="Proteomes" id="UP000600026">
    <property type="component" value="Unassembled WGS sequence"/>
</dbReference>